<gene>
    <name evidence="3" type="ORF">JKILLFL_G3761</name>
</gene>
<organism evidence="3 4">
    <name type="scientific">Tilletia laevis</name>
    <dbReference type="NCBI Taxonomy" id="157183"/>
    <lineage>
        <taxon>Eukaryota</taxon>
        <taxon>Fungi</taxon>
        <taxon>Dikarya</taxon>
        <taxon>Basidiomycota</taxon>
        <taxon>Ustilaginomycotina</taxon>
        <taxon>Exobasidiomycetes</taxon>
        <taxon>Tilletiales</taxon>
        <taxon>Tilletiaceae</taxon>
        <taxon>Tilletia</taxon>
    </lineage>
</organism>
<protein>
    <recommendedName>
        <fullName evidence="5">Transmembrane protein</fullName>
    </recommendedName>
</protein>
<evidence type="ECO:0000256" key="2">
    <source>
        <dbReference type="SAM" id="SignalP"/>
    </source>
</evidence>
<comment type="caution">
    <text evidence="3">The sequence shown here is derived from an EMBL/GenBank/DDBJ whole genome shotgun (WGS) entry which is preliminary data.</text>
</comment>
<keyword evidence="4" id="KW-1185">Reference proteome</keyword>
<accession>A0A9N8MDY9</accession>
<evidence type="ECO:0000256" key="1">
    <source>
        <dbReference type="SAM" id="MobiDB-lite"/>
    </source>
</evidence>
<proteinExistence type="predicted"/>
<evidence type="ECO:0008006" key="5">
    <source>
        <dbReference type="Google" id="ProtNLM"/>
    </source>
</evidence>
<evidence type="ECO:0000313" key="4">
    <source>
        <dbReference type="Proteomes" id="UP000836404"/>
    </source>
</evidence>
<reference evidence="3 4" key="1">
    <citation type="submission" date="2020-10" db="EMBL/GenBank/DDBJ databases">
        <authorList>
            <person name="Sedaghatjoo S."/>
        </authorList>
    </citation>
    <scope>NUCLEOTIDE SEQUENCE [LARGE SCALE GENOMIC DNA]</scope>
    <source>
        <strain evidence="3 4">LLFL</strain>
    </source>
</reference>
<dbReference type="EMBL" id="CAJHJF010007209">
    <property type="protein sequence ID" value="CAD6961886.1"/>
    <property type="molecule type" value="Genomic_DNA"/>
</dbReference>
<dbReference type="AlphaFoldDB" id="A0A9N8MDY9"/>
<evidence type="ECO:0000313" key="3">
    <source>
        <dbReference type="EMBL" id="CAD6961886.1"/>
    </source>
</evidence>
<sequence>MKTSLLPLTIAILTVVAHAAPVVPSYYIEARMFHERGEVVNPQEVAKVAQSAGKVSKKVLFYGALGGASLMWIIDHPREPPPYWKTKPSSTPSPTPPSTEGDYD</sequence>
<name>A0A9N8MDY9_9BASI</name>
<feature type="signal peptide" evidence="2">
    <location>
        <begin position="1"/>
        <end position="19"/>
    </location>
</feature>
<feature type="region of interest" description="Disordered" evidence="1">
    <location>
        <begin position="80"/>
        <end position="104"/>
    </location>
</feature>
<keyword evidence="2" id="KW-0732">Signal</keyword>
<feature type="chain" id="PRO_5040436050" description="Transmembrane protein" evidence="2">
    <location>
        <begin position="20"/>
        <end position="104"/>
    </location>
</feature>
<dbReference type="Proteomes" id="UP000836404">
    <property type="component" value="Unassembled WGS sequence"/>
</dbReference>